<evidence type="ECO:0000313" key="2">
    <source>
        <dbReference type="Proteomes" id="UP000240009"/>
    </source>
</evidence>
<dbReference type="RefSeq" id="WP_105356332.1">
    <property type="nucleotide sequence ID" value="NZ_PUIA01000057.1"/>
</dbReference>
<sequence length="28" mass="3023">MLPEPSSLGLLSLGMLRGLAAYVWGRFS</sequence>
<comment type="caution">
    <text evidence="1">The sequence shown here is derived from an EMBL/GenBank/DDBJ whole genome shotgun (WGS) entry which is preliminary data.</text>
</comment>
<dbReference type="NCBIfam" id="TIGR02595">
    <property type="entry name" value="PEP_CTERM"/>
    <property type="match status" value="1"/>
</dbReference>
<proteinExistence type="predicted"/>
<evidence type="ECO:0008006" key="3">
    <source>
        <dbReference type="Google" id="ProtNLM"/>
    </source>
</evidence>
<protein>
    <recommendedName>
        <fullName evidence="3">PEP-CTERM protein-sorting domain-containing protein</fullName>
    </recommendedName>
</protein>
<reference evidence="1 2" key="1">
    <citation type="submission" date="2018-02" db="EMBL/GenBank/DDBJ databases">
        <title>Comparative genomes isolates from brazilian mangrove.</title>
        <authorList>
            <person name="Araujo J.E."/>
            <person name="Taketani R.G."/>
            <person name="Silva M.C.P."/>
            <person name="Loureco M.V."/>
            <person name="Andreote F.D."/>
        </authorList>
    </citation>
    <scope>NUCLEOTIDE SEQUENCE [LARGE SCALE GENOMIC DNA]</scope>
    <source>
        <strain evidence="1 2">HEX-2 MGV</strain>
    </source>
</reference>
<dbReference type="AlphaFoldDB" id="A0A2S8F5W0"/>
<evidence type="ECO:0000313" key="1">
    <source>
        <dbReference type="EMBL" id="PQO27510.1"/>
    </source>
</evidence>
<dbReference type="EMBL" id="PUIA01000057">
    <property type="protein sequence ID" value="PQO27510.1"/>
    <property type="molecule type" value="Genomic_DNA"/>
</dbReference>
<accession>A0A2S8F5W0</accession>
<organism evidence="1 2">
    <name type="scientific">Blastopirellula marina</name>
    <dbReference type="NCBI Taxonomy" id="124"/>
    <lineage>
        <taxon>Bacteria</taxon>
        <taxon>Pseudomonadati</taxon>
        <taxon>Planctomycetota</taxon>
        <taxon>Planctomycetia</taxon>
        <taxon>Pirellulales</taxon>
        <taxon>Pirellulaceae</taxon>
        <taxon>Blastopirellula</taxon>
    </lineage>
</organism>
<gene>
    <name evidence="1" type="ORF">C5Y96_18435</name>
</gene>
<dbReference type="InterPro" id="IPR013424">
    <property type="entry name" value="Ice-binding_C"/>
</dbReference>
<dbReference type="Proteomes" id="UP000240009">
    <property type="component" value="Unassembled WGS sequence"/>
</dbReference>
<name>A0A2S8F5W0_9BACT</name>